<name>A0A447U0G7_SALET</name>
<proteinExistence type="predicted"/>
<dbReference type="AlphaFoldDB" id="A0A447U0G7"/>
<sequence>MTANNLREQISQLVAQYANEALSPKPFVCRYKRCASFREG</sequence>
<evidence type="ECO:0000313" key="2">
    <source>
        <dbReference type="Proteomes" id="UP000269208"/>
    </source>
</evidence>
<gene>
    <name evidence="1" type="ORF">NCTC6754_04957</name>
</gene>
<reference evidence="1 2" key="1">
    <citation type="submission" date="2018-12" db="EMBL/GenBank/DDBJ databases">
        <authorList>
            <consortium name="Pathogen Informatics"/>
        </authorList>
    </citation>
    <scope>NUCLEOTIDE SEQUENCE [LARGE SCALE GENOMIC DNA]</scope>
    <source>
        <strain evidence="1 2">NCTC6754</strain>
    </source>
</reference>
<accession>A0A447U0G7</accession>
<organism evidence="1 2">
    <name type="scientific">Salmonella enterica I</name>
    <dbReference type="NCBI Taxonomy" id="59201"/>
    <lineage>
        <taxon>Bacteria</taxon>
        <taxon>Pseudomonadati</taxon>
        <taxon>Pseudomonadota</taxon>
        <taxon>Gammaproteobacteria</taxon>
        <taxon>Enterobacterales</taxon>
        <taxon>Enterobacteriaceae</taxon>
        <taxon>Salmonella</taxon>
    </lineage>
</organism>
<protein>
    <submittedName>
        <fullName evidence="1">Lipopolysaccharide biosynthesis protein</fullName>
    </submittedName>
</protein>
<dbReference type="EMBL" id="LR134190">
    <property type="protein sequence ID" value="VEB57571.1"/>
    <property type="molecule type" value="Genomic_DNA"/>
</dbReference>
<evidence type="ECO:0000313" key="1">
    <source>
        <dbReference type="EMBL" id="VEB57571.1"/>
    </source>
</evidence>
<dbReference type="Proteomes" id="UP000269208">
    <property type="component" value="Chromosome"/>
</dbReference>